<protein>
    <submittedName>
        <fullName evidence="1">Integrin_alpha2 domain-containing protein</fullName>
    </submittedName>
</protein>
<name>A0A5K3FWD8_MESCO</name>
<proteinExistence type="predicted"/>
<accession>A0A5K3FWD8</accession>
<reference evidence="1" key="1">
    <citation type="submission" date="2019-11" db="UniProtKB">
        <authorList>
            <consortium name="WormBaseParasite"/>
        </authorList>
    </citation>
    <scope>IDENTIFICATION</scope>
</reference>
<organism evidence="1">
    <name type="scientific">Mesocestoides corti</name>
    <name type="common">Flatworm</name>
    <dbReference type="NCBI Taxonomy" id="53468"/>
    <lineage>
        <taxon>Eukaryota</taxon>
        <taxon>Metazoa</taxon>
        <taxon>Spiralia</taxon>
        <taxon>Lophotrochozoa</taxon>
        <taxon>Platyhelminthes</taxon>
        <taxon>Cestoda</taxon>
        <taxon>Eucestoda</taxon>
        <taxon>Cyclophyllidea</taxon>
        <taxon>Mesocestoididae</taxon>
        <taxon>Mesocestoides</taxon>
    </lineage>
</organism>
<evidence type="ECO:0000313" key="1">
    <source>
        <dbReference type="WBParaSite" id="MCU_011192-RA"/>
    </source>
</evidence>
<sequence length="133" mass="14422">PSGTYFLNVIVLLTKPNHTSIDETQAVEEIPPNMACKWPPSTREDTHYGRGHNITLCVRLDPSASQINTPTTYLLSDLFRGLKGRGAMSFEDLGMLPRRLLESGDISSGVSHLPTVSSTGENCQSCRSGSSCP</sequence>
<dbReference type="AlphaFoldDB" id="A0A5K3FWD8"/>
<dbReference type="WBParaSite" id="MCU_011192-RA">
    <property type="protein sequence ID" value="MCU_011192-RA"/>
    <property type="gene ID" value="MCU_011192"/>
</dbReference>